<evidence type="ECO:0000313" key="4">
    <source>
        <dbReference type="EMBL" id="NXV10382.1"/>
    </source>
</evidence>
<reference evidence="4 5" key="1">
    <citation type="submission" date="2019-09" db="EMBL/GenBank/DDBJ databases">
        <title>Bird 10,000 Genomes (B10K) Project - Family phase.</title>
        <authorList>
            <person name="Zhang G."/>
        </authorList>
    </citation>
    <scope>NUCLEOTIDE SEQUENCE [LARGE SCALE GENOMIC DNA]</scope>
    <source>
        <strain evidence="4">OUT-0056</strain>
        <tissue evidence="4">Blood</tissue>
    </source>
</reference>
<dbReference type="PANTHER" id="PTHR24253:SF119">
    <property type="entry name" value="SERINE PROTEASE 27"/>
    <property type="match status" value="1"/>
</dbReference>
<evidence type="ECO:0000256" key="2">
    <source>
        <dbReference type="SAM" id="MobiDB-lite"/>
    </source>
</evidence>
<dbReference type="InterPro" id="IPR043504">
    <property type="entry name" value="Peptidase_S1_PA_chymotrypsin"/>
</dbReference>
<dbReference type="GO" id="GO:0006508">
    <property type="term" value="P:proteolysis"/>
    <property type="evidence" value="ECO:0007669"/>
    <property type="project" value="InterPro"/>
</dbReference>
<evidence type="ECO:0000256" key="1">
    <source>
        <dbReference type="ARBA" id="ARBA00023157"/>
    </source>
</evidence>
<dbReference type="Proteomes" id="UP000524451">
    <property type="component" value="Unassembled WGS sequence"/>
</dbReference>
<sequence length="88" mass="8984">VSVPLAELLPHPAYRGEATSGDIALGRLARPVRYRPGLGPVCLPAPSLRFPPGTRCVSTGWGDTGGESTGSDWERLGGTGNGLGGTGR</sequence>
<dbReference type="SUPFAM" id="SSF50494">
    <property type="entry name" value="Trypsin-like serine proteases"/>
    <property type="match status" value="1"/>
</dbReference>
<dbReference type="AlphaFoldDB" id="A0A7L3R6Q6"/>
<evidence type="ECO:0000259" key="3">
    <source>
        <dbReference type="Pfam" id="PF00089"/>
    </source>
</evidence>
<feature type="compositionally biased region" description="Gly residues" evidence="2">
    <location>
        <begin position="77"/>
        <end position="88"/>
    </location>
</feature>
<dbReference type="EMBL" id="VZUI01097054">
    <property type="protein sequence ID" value="NXV10382.1"/>
    <property type="molecule type" value="Genomic_DNA"/>
</dbReference>
<feature type="region of interest" description="Disordered" evidence="2">
    <location>
        <begin position="59"/>
        <end position="88"/>
    </location>
</feature>
<feature type="domain" description="Peptidase S1" evidence="3">
    <location>
        <begin position="4"/>
        <end position="66"/>
    </location>
</feature>
<dbReference type="PANTHER" id="PTHR24253">
    <property type="entry name" value="TRANSMEMBRANE PROTEASE SERINE"/>
    <property type="match status" value="1"/>
</dbReference>
<gene>
    <name evidence="4" type="primary">Prss8_2</name>
    <name evidence="4" type="ORF">CETCET_R16278</name>
</gene>
<comment type="caution">
    <text evidence="4">The sequence shown here is derived from an EMBL/GenBank/DDBJ whole genome shotgun (WGS) entry which is preliminary data.</text>
</comment>
<dbReference type="Pfam" id="PF00089">
    <property type="entry name" value="Trypsin"/>
    <property type="match status" value="1"/>
</dbReference>
<name>A0A7L3R6Q6_9SYLV</name>
<keyword evidence="1" id="KW-1015">Disulfide bond</keyword>
<dbReference type="GO" id="GO:0004252">
    <property type="term" value="F:serine-type endopeptidase activity"/>
    <property type="evidence" value="ECO:0007669"/>
    <property type="project" value="InterPro"/>
</dbReference>
<evidence type="ECO:0000313" key="5">
    <source>
        <dbReference type="Proteomes" id="UP000524451"/>
    </source>
</evidence>
<dbReference type="InterPro" id="IPR009003">
    <property type="entry name" value="Peptidase_S1_PA"/>
</dbReference>
<organism evidence="4 5">
    <name type="scientific">Cettia cetti</name>
    <dbReference type="NCBI Taxonomy" id="68486"/>
    <lineage>
        <taxon>Eukaryota</taxon>
        <taxon>Metazoa</taxon>
        <taxon>Chordata</taxon>
        <taxon>Craniata</taxon>
        <taxon>Vertebrata</taxon>
        <taxon>Euteleostomi</taxon>
        <taxon>Archelosauria</taxon>
        <taxon>Archosauria</taxon>
        <taxon>Dinosauria</taxon>
        <taxon>Saurischia</taxon>
        <taxon>Theropoda</taxon>
        <taxon>Coelurosauria</taxon>
        <taxon>Aves</taxon>
        <taxon>Neognathae</taxon>
        <taxon>Neoaves</taxon>
        <taxon>Telluraves</taxon>
        <taxon>Australaves</taxon>
        <taxon>Passeriformes</taxon>
        <taxon>Sylvioidea</taxon>
        <taxon>Sylviidae</taxon>
        <taxon>Acrocephalinae</taxon>
        <taxon>Cettia</taxon>
    </lineage>
</organism>
<feature type="non-terminal residue" evidence="4">
    <location>
        <position position="1"/>
    </location>
</feature>
<accession>A0A7L3R6Q6</accession>
<dbReference type="InterPro" id="IPR001254">
    <property type="entry name" value="Trypsin_dom"/>
</dbReference>
<dbReference type="Gene3D" id="2.40.10.10">
    <property type="entry name" value="Trypsin-like serine proteases"/>
    <property type="match status" value="1"/>
</dbReference>
<feature type="non-terminal residue" evidence="4">
    <location>
        <position position="88"/>
    </location>
</feature>
<protein>
    <submittedName>
        <fullName evidence="4">PRSS8 protein</fullName>
    </submittedName>
</protein>
<proteinExistence type="predicted"/>
<keyword evidence="5" id="KW-1185">Reference proteome</keyword>